<accession>A0A1T2L1H9</accession>
<feature type="binding site" evidence="4">
    <location>
        <position position="73"/>
    </location>
    <ligand>
        <name>Zn(2+)</name>
        <dbReference type="ChEBI" id="CHEBI:29105"/>
    </ligand>
</feature>
<keyword evidence="1 4" id="KW-0533">Nickel</keyword>
<dbReference type="GO" id="GO:0016151">
    <property type="term" value="F:nickel cation binding"/>
    <property type="evidence" value="ECO:0007669"/>
    <property type="project" value="UniProtKB-UniRule"/>
</dbReference>
<dbReference type="Pfam" id="PF01155">
    <property type="entry name" value="HypA"/>
    <property type="match status" value="1"/>
</dbReference>
<dbReference type="AlphaFoldDB" id="A0A1T2L1H9"/>
<dbReference type="PIRSF" id="PIRSF004761">
    <property type="entry name" value="Hydrgn_mat_HypA"/>
    <property type="match status" value="1"/>
</dbReference>
<dbReference type="InterPro" id="IPR000688">
    <property type="entry name" value="HypA/HybF"/>
</dbReference>
<protein>
    <recommendedName>
        <fullName evidence="4">Hydrogenase maturation factor HypA</fullName>
    </recommendedName>
</protein>
<comment type="similarity">
    <text evidence="4">Belongs to the HypA/HybF family.</text>
</comment>
<feature type="binding site" evidence="4">
    <location>
        <position position="89"/>
    </location>
    <ligand>
        <name>Zn(2+)</name>
        <dbReference type="ChEBI" id="CHEBI:29105"/>
    </ligand>
</feature>
<dbReference type="PANTHER" id="PTHR34535">
    <property type="entry name" value="HYDROGENASE MATURATION FACTOR HYPA"/>
    <property type="match status" value="1"/>
</dbReference>
<comment type="function">
    <text evidence="4">Involved in the maturation of [NiFe] hydrogenases. Required for nickel insertion into the metal center of the hydrogenase.</text>
</comment>
<dbReference type="PANTHER" id="PTHR34535:SF3">
    <property type="entry name" value="HYDROGENASE MATURATION FACTOR HYPA"/>
    <property type="match status" value="1"/>
</dbReference>
<dbReference type="GO" id="GO:0051604">
    <property type="term" value="P:protein maturation"/>
    <property type="evidence" value="ECO:0007669"/>
    <property type="project" value="InterPro"/>
</dbReference>
<comment type="caution">
    <text evidence="5">The sequence shown here is derived from an EMBL/GenBank/DDBJ whole genome shotgun (WGS) entry which is preliminary data.</text>
</comment>
<keyword evidence="2 4" id="KW-0479">Metal-binding</keyword>
<evidence type="ECO:0000256" key="4">
    <source>
        <dbReference type="HAMAP-Rule" id="MF_00213"/>
    </source>
</evidence>
<feature type="binding site" evidence="4">
    <location>
        <position position="92"/>
    </location>
    <ligand>
        <name>Zn(2+)</name>
        <dbReference type="ChEBI" id="CHEBI:29105"/>
    </ligand>
</feature>
<evidence type="ECO:0000313" key="5">
    <source>
        <dbReference type="EMBL" id="OOZ38932.1"/>
    </source>
</evidence>
<dbReference type="Proteomes" id="UP000191110">
    <property type="component" value="Unassembled WGS sequence"/>
</dbReference>
<gene>
    <name evidence="4" type="primary">hypA</name>
    <name evidence="5" type="ORF">BOW53_13585</name>
</gene>
<keyword evidence="3 4" id="KW-0862">Zinc</keyword>
<name>A0A1T2L1H9_9GAMM</name>
<dbReference type="RefSeq" id="WP_078484632.1">
    <property type="nucleotide sequence ID" value="NZ_MPRL01000067.1"/>
</dbReference>
<organism evidence="5 6">
    <name type="scientific">Solemya pervernicosa gill symbiont</name>
    <dbReference type="NCBI Taxonomy" id="642797"/>
    <lineage>
        <taxon>Bacteria</taxon>
        <taxon>Pseudomonadati</taxon>
        <taxon>Pseudomonadota</taxon>
        <taxon>Gammaproteobacteria</taxon>
        <taxon>sulfur-oxidizing symbionts</taxon>
    </lineage>
</organism>
<dbReference type="OrthoDB" id="288014at2"/>
<proteinExistence type="inferred from homology"/>
<evidence type="ECO:0000256" key="1">
    <source>
        <dbReference type="ARBA" id="ARBA00022596"/>
    </source>
</evidence>
<sequence>MHELSLCRALVREVETIASTHQAIAVRSILIHLGPLSGAEATRLRNAYPVAAAGSIAEEAALVIESTPIRVHCLHCGEESDTPINQLTCGHCGRNHPLLISGDEIELVKLEFDLHIH</sequence>
<dbReference type="GO" id="GO:0008270">
    <property type="term" value="F:zinc ion binding"/>
    <property type="evidence" value="ECO:0007669"/>
    <property type="project" value="UniProtKB-UniRule"/>
</dbReference>
<evidence type="ECO:0000313" key="6">
    <source>
        <dbReference type="Proteomes" id="UP000191110"/>
    </source>
</evidence>
<evidence type="ECO:0000256" key="2">
    <source>
        <dbReference type="ARBA" id="ARBA00022723"/>
    </source>
</evidence>
<evidence type="ECO:0000256" key="3">
    <source>
        <dbReference type="ARBA" id="ARBA00022833"/>
    </source>
</evidence>
<dbReference type="HAMAP" id="MF_00213">
    <property type="entry name" value="HypA_HybF"/>
    <property type="match status" value="1"/>
</dbReference>
<feature type="binding site" evidence="4">
    <location>
        <position position="76"/>
    </location>
    <ligand>
        <name>Zn(2+)</name>
        <dbReference type="ChEBI" id="CHEBI:29105"/>
    </ligand>
</feature>
<dbReference type="Gene3D" id="3.30.2320.80">
    <property type="match status" value="1"/>
</dbReference>
<dbReference type="EMBL" id="MPRL01000067">
    <property type="protein sequence ID" value="OOZ38932.1"/>
    <property type="molecule type" value="Genomic_DNA"/>
</dbReference>
<reference evidence="5 6" key="1">
    <citation type="submission" date="2016-11" db="EMBL/GenBank/DDBJ databases">
        <title>Mixed transmission modes and dynamic genome evolution in an obligate animal-bacterial symbiosis.</title>
        <authorList>
            <person name="Russell S.L."/>
            <person name="Corbett-Detig R.B."/>
            <person name="Cavanaugh C.M."/>
        </authorList>
    </citation>
    <scope>NUCLEOTIDE SEQUENCE [LARGE SCALE GENOMIC DNA]</scope>
    <source>
        <strain evidence="5">Sveles-Q1</strain>
    </source>
</reference>
<keyword evidence="6" id="KW-1185">Reference proteome</keyword>
<feature type="binding site" evidence="4">
    <location>
        <position position="2"/>
    </location>
    <ligand>
        <name>Ni(2+)</name>
        <dbReference type="ChEBI" id="CHEBI:49786"/>
    </ligand>
</feature>